<gene>
    <name evidence="2" type="ORF">DI09_4p270</name>
</gene>
<dbReference type="Proteomes" id="UP000029725">
    <property type="component" value="Unassembled WGS sequence"/>
</dbReference>
<keyword evidence="1" id="KW-0175">Coiled coil</keyword>
<reference evidence="2 3" key="1">
    <citation type="submission" date="2014-04" db="EMBL/GenBank/DDBJ databases">
        <title>A new species of microsporidia sheds light on the evolution of extreme parasitism.</title>
        <authorList>
            <person name="Haag K.L."/>
            <person name="James T.Y."/>
            <person name="Larsson R."/>
            <person name="Schaer T.M."/>
            <person name="Refardt D."/>
            <person name="Pombert J.-F."/>
            <person name="Ebert D."/>
        </authorList>
    </citation>
    <scope>NUCLEOTIDE SEQUENCE [LARGE SCALE GENOMIC DNA]</scope>
    <source>
        <strain evidence="2 3">UGP3</strain>
        <tissue evidence="2">Spores</tissue>
    </source>
</reference>
<organism evidence="2 3">
    <name type="scientific">Mitosporidium daphniae</name>
    <dbReference type="NCBI Taxonomy" id="1485682"/>
    <lineage>
        <taxon>Eukaryota</taxon>
        <taxon>Fungi</taxon>
        <taxon>Fungi incertae sedis</taxon>
        <taxon>Microsporidia</taxon>
        <taxon>Mitosporidium</taxon>
    </lineage>
</organism>
<comment type="caution">
    <text evidence="2">The sequence shown here is derived from an EMBL/GenBank/DDBJ whole genome shotgun (WGS) entry which is preliminary data.</text>
</comment>
<keyword evidence="3" id="KW-1185">Reference proteome</keyword>
<evidence type="ECO:0000313" key="2">
    <source>
        <dbReference type="EMBL" id="KGG50944.1"/>
    </source>
</evidence>
<dbReference type="HOGENOM" id="CLU_2015818_0_0_1"/>
<dbReference type="EMBL" id="JMKJ01000444">
    <property type="protein sequence ID" value="KGG50944.1"/>
    <property type="molecule type" value="Genomic_DNA"/>
</dbReference>
<dbReference type="AlphaFoldDB" id="A0A098VQ85"/>
<sequence length="123" mass="14036">MKLRKQNEELSERSSKLEEKLKIDQMKNASLFKNAINVRFEKEIQALHKREQEVKDELFSIMNDVDTVKSKLEVLEKERAKNEKESKAVAKLSASAIATMFGGGLNSEVLKIASKKGSRKNRN</sequence>
<protein>
    <submittedName>
        <fullName evidence="2">Uncharacterized protein</fullName>
    </submittedName>
</protein>
<evidence type="ECO:0000313" key="3">
    <source>
        <dbReference type="Proteomes" id="UP000029725"/>
    </source>
</evidence>
<name>A0A098VQ85_9MICR</name>
<accession>A0A098VQ85</accession>
<dbReference type="VEuPathDB" id="MicrosporidiaDB:DI09_4p270"/>
<dbReference type="GeneID" id="25260162"/>
<evidence type="ECO:0000256" key="1">
    <source>
        <dbReference type="SAM" id="Coils"/>
    </source>
</evidence>
<feature type="coiled-coil region" evidence="1">
    <location>
        <begin position="7"/>
        <end position="95"/>
    </location>
</feature>
<dbReference type="RefSeq" id="XP_013237371.1">
    <property type="nucleotide sequence ID" value="XM_013381917.1"/>
</dbReference>
<proteinExistence type="predicted"/>